<comment type="similarity">
    <text evidence="2">Belongs to the FAM3 family.</text>
</comment>
<dbReference type="AlphaFoldDB" id="A0A6B0QZB1"/>
<evidence type="ECO:0000256" key="3">
    <source>
        <dbReference type="ARBA" id="ARBA00022525"/>
    </source>
</evidence>
<dbReference type="GO" id="GO:0030246">
    <property type="term" value="F:carbohydrate binding"/>
    <property type="evidence" value="ECO:0007669"/>
    <property type="project" value="UniProtKB-UniRule"/>
</dbReference>
<dbReference type="InterPro" id="IPR039475">
    <property type="entry name" value="ILEI_FAM3C"/>
</dbReference>
<name>A0A6B0QZB1_9CETA</name>
<keyword evidence="8" id="KW-1133">Transmembrane helix</keyword>
<dbReference type="PANTHER" id="PTHR14592">
    <property type="entry name" value="UNCHARACTERIZED FAM3"/>
    <property type="match status" value="1"/>
</dbReference>
<keyword evidence="5 7" id="KW-0430">Lectin</keyword>
<evidence type="ECO:0000313" key="10">
    <source>
        <dbReference type="EMBL" id="MXQ80643.1"/>
    </source>
</evidence>
<evidence type="ECO:0000256" key="1">
    <source>
        <dbReference type="ARBA" id="ARBA00004613"/>
    </source>
</evidence>
<feature type="transmembrane region" description="Helical" evidence="8">
    <location>
        <begin position="41"/>
        <end position="59"/>
    </location>
</feature>
<dbReference type="GO" id="GO:0005576">
    <property type="term" value="C:extracellular region"/>
    <property type="evidence" value="ECO:0007669"/>
    <property type="project" value="UniProtKB-SubCell"/>
</dbReference>
<reference evidence="10" key="1">
    <citation type="submission" date="2019-10" db="EMBL/GenBank/DDBJ databases">
        <title>The sequence and de novo assembly of the wild yak genome.</title>
        <authorList>
            <person name="Liu Y."/>
        </authorList>
    </citation>
    <scope>NUCLEOTIDE SEQUENCE [LARGE SCALE GENOMIC DNA]</scope>
    <source>
        <strain evidence="10">WY2019</strain>
    </source>
</reference>
<evidence type="ECO:0000313" key="11">
    <source>
        <dbReference type="Proteomes" id="UP000322234"/>
    </source>
</evidence>
<comment type="subcellular location">
    <subcellularLocation>
        <location evidence="1">Secreted</location>
    </subcellularLocation>
</comment>
<keyword evidence="3" id="KW-0964">Secreted</keyword>
<evidence type="ECO:0000256" key="7">
    <source>
        <dbReference type="PROSITE-ProRule" id="PRU01375"/>
    </source>
</evidence>
<evidence type="ECO:0000256" key="6">
    <source>
        <dbReference type="ARBA" id="ARBA00023157"/>
    </source>
</evidence>
<feature type="domain" description="ILEI/PANDER" evidence="9">
    <location>
        <begin position="138"/>
        <end position="225"/>
    </location>
</feature>
<proteinExistence type="inferred from homology"/>
<evidence type="ECO:0000256" key="4">
    <source>
        <dbReference type="ARBA" id="ARBA00022729"/>
    </source>
</evidence>
<dbReference type="InterPro" id="IPR039220">
    <property type="entry name" value="FAM3"/>
</dbReference>
<comment type="caution">
    <text evidence="10">The sequence shown here is derived from an EMBL/GenBank/DDBJ whole genome shotgun (WGS) entry which is preliminary data.</text>
</comment>
<dbReference type="InterPro" id="IPR039477">
    <property type="entry name" value="ILEI/PANDER_dom"/>
</dbReference>
<keyword evidence="11" id="KW-1185">Reference proteome</keyword>
<keyword evidence="6" id="KW-1015">Disulfide bond</keyword>
<organism evidence="10 11">
    <name type="scientific">Bos mutus</name>
    <name type="common">wild yak</name>
    <dbReference type="NCBI Taxonomy" id="72004"/>
    <lineage>
        <taxon>Eukaryota</taxon>
        <taxon>Metazoa</taxon>
        <taxon>Chordata</taxon>
        <taxon>Craniata</taxon>
        <taxon>Vertebrata</taxon>
        <taxon>Euteleostomi</taxon>
        <taxon>Mammalia</taxon>
        <taxon>Eutheria</taxon>
        <taxon>Laurasiatheria</taxon>
        <taxon>Artiodactyla</taxon>
        <taxon>Ruminantia</taxon>
        <taxon>Pecora</taxon>
        <taxon>Bovidae</taxon>
        <taxon>Bovinae</taxon>
        <taxon>Bos</taxon>
    </lineage>
</organism>
<keyword evidence="8" id="KW-0812">Transmembrane</keyword>
<keyword evidence="8" id="KW-0472">Membrane</keyword>
<dbReference type="CDD" id="cd13940">
    <property type="entry name" value="ILEI_FAM3C"/>
    <property type="match status" value="1"/>
</dbReference>
<evidence type="ECO:0000256" key="5">
    <source>
        <dbReference type="ARBA" id="ARBA00022734"/>
    </source>
</evidence>
<dbReference type="Pfam" id="PF15711">
    <property type="entry name" value="ILEI"/>
    <property type="match status" value="1"/>
</dbReference>
<dbReference type="PROSITE" id="PS52031">
    <property type="entry name" value="GG_LECTIN"/>
    <property type="match status" value="1"/>
</dbReference>
<evidence type="ECO:0000256" key="2">
    <source>
        <dbReference type="ARBA" id="ARBA00010905"/>
    </source>
</evidence>
<dbReference type="EMBL" id="VBQZ03000005">
    <property type="protein sequence ID" value="MXQ80643.1"/>
    <property type="molecule type" value="Genomic_DNA"/>
</dbReference>
<accession>A0A6B0QZB1</accession>
<dbReference type="Proteomes" id="UP000322234">
    <property type="component" value="Unassembled WGS sequence"/>
</dbReference>
<gene>
    <name evidence="10" type="ORF">E5288_WYG009046</name>
</gene>
<evidence type="ECO:0000256" key="8">
    <source>
        <dbReference type="SAM" id="Phobius"/>
    </source>
</evidence>
<evidence type="ECO:0000259" key="9">
    <source>
        <dbReference type="Pfam" id="PF15711"/>
    </source>
</evidence>
<protein>
    <recommendedName>
        <fullName evidence="9">ILEI/PANDER domain-containing protein</fullName>
    </recommendedName>
</protein>
<sequence>MRAECSKGAGMELDVALELCGGRSWLSCKVLVSSELELYSGAAKLVVAVAVFLLTFYVISQVFEIKMDASLGNLFARSALDAVVRSTKPPRYKCGISKACPEKHFAFKMASGAANVVGPKICLEDNVLMSGVKNNVGRGINVALVNGKTGELIDTRYFDMWGGNVAPFIEFLKAIQDGTIVLMGTYDDGATKLNDEARRLIAELGSTSITHLGFRDNWVFCGGKGIKTKSPFEQICSLLKYYTVVVFQQHIKNNKDTNKYEGWPEVVEMEGCIPQKQD</sequence>
<keyword evidence="4" id="KW-0732">Signal</keyword>